<evidence type="ECO:0000256" key="3">
    <source>
        <dbReference type="ARBA" id="ARBA00022722"/>
    </source>
</evidence>
<gene>
    <name evidence="8" type="ORF">WG66_14095</name>
</gene>
<dbReference type="eggNOG" id="KOG0017">
    <property type="taxonomic scope" value="Eukaryota"/>
</dbReference>
<dbReference type="InterPro" id="IPR050951">
    <property type="entry name" value="Retrovirus_Pol_polyprotein"/>
</dbReference>
<dbReference type="FunFam" id="3.30.70.270:FF:000020">
    <property type="entry name" value="Transposon Tf2-6 polyprotein-like Protein"/>
    <property type="match status" value="1"/>
</dbReference>
<protein>
    <recommendedName>
        <fullName evidence="7">Reverse transcriptase RNase H-like domain-containing protein</fullName>
    </recommendedName>
</protein>
<dbReference type="InterPro" id="IPR043502">
    <property type="entry name" value="DNA/RNA_pol_sf"/>
</dbReference>
<feature type="domain" description="Reverse transcriptase RNase H-like" evidence="7">
    <location>
        <begin position="82"/>
        <end position="187"/>
    </location>
</feature>
<keyword evidence="3" id="KW-0540">Nuclease</keyword>
<dbReference type="GO" id="GO:0016787">
    <property type="term" value="F:hydrolase activity"/>
    <property type="evidence" value="ECO:0007669"/>
    <property type="project" value="UniProtKB-KW"/>
</dbReference>
<evidence type="ECO:0000256" key="2">
    <source>
        <dbReference type="ARBA" id="ARBA00022695"/>
    </source>
</evidence>
<dbReference type="CDD" id="cd09274">
    <property type="entry name" value="RNase_HI_RT_Ty3"/>
    <property type="match status" value="1"/>
</dbReference>
<dbReference type="Pfam" id="PF17917">
    <property type="entry name" value="RT_RNaseH"/>
    <property type="match status" value="1"/>
</dbReference>
<accession>A0A0W0FB22</accession>
<keyword evidence="6" id="KW-0695">RNA-directed DNA polymerase</keyword>
<evidence type="ECO:0000313" key="8">
    <source>
        <dbReference type="EMBL" id="KTB33477.1"/>
    </source>
</evidence>
<evidence type="ECO:0000256" key="1">
    <source>
        <dbReference type="ARBA" id="ARBA00022679"/>
    </source>
</evidence>
<keyword evidence="4" id="KW-0255">Endonuclease</keyword>
<evidence type="ECO:0000313" key="9">
    <source>
        <dbReference type="Proteomes" id="UP000054988"/>
    </source>
</evidence>
<dbReference type="PANTHER" id="PTHR37984">
    <property type="entry name" value="PROTEIN CBG26694"/>
    <property type="match status" value="1"/>
</dbReference>
<dbReference type="Gene3D" id="3.30.70.270">
    <property type="match status" value="1"/>
</dbReference>
<dbReference type="InterPro" id="IPR041373">
    <property type="entry name" value="RT_RNaseH"/>
</dbReference>
<evidence type="ECO:0000256" key="6">
    <source>
        <dbReference type="ARBA" id="ARBA00022918"/>
    </source>
</evidence>
<name>A0A0W0FB22_MONRR</name>
<dbReference type="GO" id="GO:0003964">
    <property type="term" value="F:RNA-directed DNA polymerase activity"/>
    <property type="evidence" value="ECO:0007669"/>
    <property type="project" value="UniProtKB-KW"/>
</dbReference>
<dbReference type="EMBL" id="LATX01002176">
    <property type="protein sequence ID" value="KTB33477.1"/>
    <property type="molecule type" value="Genomic_DNA"/>
</dbReference>
<keyword evidence="1" id="KW-0808">Transferase</keyword>
<comment type="caution">
    <text evidence="8">The sequence shown here is derived from an EMBL/GenBank/DDBJ whole genome shotgun (WGS) entry which is preliminary data.</text>
</comment>
<proteinExistence type="predicted"/>
<organism evidence="8 9">
    <name type="scientific">Moniliophthora roreri</name>
    <name type="common">Frosty pod rot fungus</name>
    <name type="synonym">Monilia roreri</name>
    <dbReference type="NCBI Taxonomy" id="221103"/>
    <lineage>
        <taxon>Eukaryota</taxon>
        <taxon>Fungi</taxon>
        <taxon>Dikarya</taxon>
        <taxon>Basidiomycota</taxon>
        <taxon>Agaricomycotina</taxon>
        <taxon>Agaricomycetes</taxon>
        <taxon>Agaricomycetidae</taxon>
        <taxon>Agaricales</taxon>
        <taxon>Marasmiineae</taxon>
        <taxon>Marasmiaceae</taxon>
        <taxon>Moniliophthora</taxon>
    </lineage>
</organism>
<sequence length="326" mass="37705">MDPIKLAGINDWPAPSTVTGVRSFTGFANFYRKFIGRYAEIVRPLYDLTKKGVPFLWNNACQDAFETLKRKFSQQPLLQIPDSSKPFVIEADALKWASGAVLRQKETDGEWHPCGYISHTFDAMERNYEIYDWELFAIVRALRTWRHYVMGNGFPVTILSDHKNLTYFWTAQKLNQRQARWSLFLSLFDLCLVHIPGSQMTQLDTLSQRSDHVLHEDMDNDNIVMLPDSLFINVIDVDLQTRLKHTLGDNDFHRSALESLLDQGIPPIKSSLSDWKFDDDLLFYKGRAYVPNDITLRREIVKMIHEGQPFGHLGQFGTIDLVGRDF</sequence>
<keyword evidence="5" id="KW-0378">Hydrolase</keyword>
<reference evidence="8 9" key="1">
    <citation type="submission" date="2015-12" db="EMBL/GenBank/DDBJ databases">
        <title>Draft genome sequence of Moniliophthora roreri, the causal agent of frosty pod rot of cacao.</title>
        <authorList>
            <person name="Aime M.C."/>
            <person name="Diaz-Valderrama J.R."/>
            <person name="Kijpornyongpan T."/>
            <person name="Phillips-Mora W."/>
        </authorList>
    </citation>
    <scope>NUCLEOTIDE SEQUENCE [LARGE SCALE GENOMIC DNA]</scope>
    <source>
        <strain evidence="8 9">MCA 2952</strain>
    </source>
</reference>
<dbReference type="SUPFAM" id="SSF56672">
    <property type="entry name" value="DNA/RNA polymerases"/>
    <property type="match status" value="1"/>
</dbReference>
<evidence type="ECO:0000256" key="4">
    <source>
        <dbReference type="ARBA" id="ARBA00022759"/>
    </source>
</evidence>
<dbReference type="AlphaFoldDB" id="A0A0W0FB22"/>
<evidence type="ECO:0000259" key="7">
    <source>
        <dbReference type="Pfam" id="PF17917"/>
    </source>
</evidence>
<dbReference type="InterPro" id="IPR043128">
    <property type="entry name" value="Rev_trsase/Diguanyl_cyclase"/>
</dbReference>
<dbReference type="PANTHER" id="PTHR37984:SF5">
    <property type="entry name" value="PROTEIN NYNRIN-LIKE"/>
    <property type="match status" value="1"/>
</dbReference>
<dbReference type="GO" id="GO:0004519">
    <property type="term" value="F:endonuclease activity"/>
    <property type="evidence" value="ECO:0007669"/>
    <property type="project" value="UniProtKB-KW"/>
</dbReference>
<keyword evidence="2" id="KW-0548">Nucleotidyltransferase</keyword>
<evidence type="ECO:0000256" key="5">
    <source>
        <dbReference type="ARBA" id="ARBA00022801"/>
    </source>
</evidence>
<dbReference type="Proteomes" id="UP000054988">
    <property type="component" value="Unassembled WGS sequence"/>
</dbReference>